<dbReference type="InterPro" id="IPR011009">
    <property type="entry name" value="Kinase-like_dom_sf"/>
</dbReference>
<dbReference type="Pfam" id="PF07714">
    <property type="entry name" value="PK_Tyr_Ser-Thr"/>
    <property type="match status" value="1"/>
</dbReference>
<feature type="domain" description="Gnk2-homologous" evidence="15">
    <location>
        <begin position="103"/>
        <end position="205"/>
    </location>
</feature>
<sequence length="485" mass="54564">MAIVVVLSAPTTIHSLWLIPFLSFVMLQIFLADGLNRIGYSCNRTFNNNTASGTYSVNLGRLFTRKLYDEEECENTKSAITWFDECMVRYSDKPFSITFESVPAILMSHEDNFNASDPVEFRKALNQSFSHLIADAITSELKYATDIVNISSSVTLYTMGQCIPSLSKEDCRNCLNSAAQLVEHKKKGSRYLYPSCSARFELYQFWNSAAAQEPVSPVEAPPPVSDKSGGADLGRNRKENRAWIPITISLLAVVVVVLLGSMIWQIRRRNKRHKEEESNSQEVQLLRLREGRIGNDYSYDTLQGEKQMESQEFPFGYMAPEYAMEGLYSVKSDVFSFGVLLLEIISGRKNSGFYLSEHGLSLLNYTWKLWCEEQAPELMDPVLVQSCIQVELLKYIHIGLLCVQEDQTDRPSMSSVVAMLVSDNIRLPQPTQPAFSVGRAARQGQSLSDNFFSNEATRSQGQSSSDASDFSNEAARRVRFSSDVV</sequence>
<keyword evidence="2" id="KW-0723">Serine/threonine-protein kinase</keyword>
<evidence type="ECO:0000256" key="3">
    <source>
        <dbReference type="ARBA" id="ARBA00022679"/>
    </source>
</evidence>
<dbReference type="CDD" id="cd23509">
    <property type="entry name" value="Gnk2-like"/>
    <property type="match status" value="1"/>
</dbReference>
<dbReference type="OrthoDB" id="4062651at2759"/>
<comment type="subcellular location">
    <subcellularLocation>
        <location evidence="1">Membrane</location>
        <topology evidence="1">Single-pass membrane protein</topology>
    </subcellularLocation>
</comment>
<proteinExistence type="predicted"/>
<dbReference type="PANTHER" id="PTHR27002">
    <property type="entry name" value="RECEPTOR-LIKE SERINE/THREONINE-PROTEIN KINASE SD1-8"/>
    <property type="match status" value="1"/>
</dbReference>
<keyword evidence="7" id="KW-0547">Nucleotide-binding</keyword>
<evidence type="ECO:0000256" key="12">
    <source>
        <dbReference type="ARBA" id="ARBA00023170"/>
    </source>
</evidence>
<dbReference type="EMBL" id="VAHF01000013">
    <property type="protein sequence ID" value="TXG47116.1"/>
    <property type="molecule type" value="Genomic_DNA"/>
</dbReference>
<evidence type="ECO:0000256" key="6">
    <source>
        <dbReference type="ARBA" id="ARBA00022737"/>
    </source>
</evidence>
<protein>
    <recommendedName>
        <fullName evidence="15">Gnk2-homologous domain-containing protein</fullName>
    </recommendedName>
</protein>
<dbReference type="AlphaFoldDB" id="A0A5C7GSG5"/>
<dbReference type="GO" id="GO:0004674">
    <property type="term" value="F:protein serine/threonine kinase activity"/>
    <property type="evidence" value="ECO:0007669"/>
    <property type="project" value="UniProtKB-KW"/>
</dbReference>
<feature type="transmembrane region" description="Helical" evidence="14">
    <location>
        <begin position="12"/>
        <end position="31"/>
    </location>
</feature>
<evidence type="ECO:0000259" key="15">
    <source>
        <dbReference type="PROSITE" id="PS51473"/>
    </source>
</evidence>
<evidence type="ECO:0000256" key="8">
    <source>
        <dbReference type="ARBA" id="ARBA00022777"/>
    </source>
</evidence>
<evidence type="ECO:0000256" key="13">
    <source>
        <dbReference type="SAM" id="MobiDB-lite"/>
    </source>
</evidence>
<dbReference type="PROSITE" id="PS51473">
    <property type="entry name" value="GNK2"/>
    <property type="match status" value="1"/>
</dbReference>
<evidence type="ECO:0000256" key="2">
    <source>
        <dbReference type="ARBA" id="ARBA00022527"/>
    </source>
</evidence>
<evidence type="ECO:0000313" key="16">
    <source>
        <dbReference type="EMBL" id="TXG47116.1"/>
    </source>
</evidence>
<comment type="caution">
    <text evidence="16">The sequence shown here is derived from an EMBL/GenBank/DDBJ whole genome shotgun (WGS) entry which is preliminary data.</text>
</comment>
<evidence type="ECO:0000256" key="14">
    <source>
        <dbReference type="SAM" id="Phobius"/>
    </source>
</evidence>
<dbReference type="FunFam" id="1.10.510.10:FF:001722">
    <property type="entry name" value="G-type lectin S-receptor-like serine/threonine-protein kinase B120"/>
    <property type="match status" value="1"/>
</dbReference>
<keyword evidence="17" id="KW-1185">Reference proteome</keyword>
<dbReference type="InterPro" id="IPR002902">
    <property type="entry name" value="GNK2"/>
</dbReference>
<keyword evidence="10 14" id="KW-1133">Transmembrane helix</keyword>
<evidence type="ECO:0000256" key="10">
    <source>
        <dbReference type="ARBA" id="ARBA00022989"/>
    </source>
</evidence>
<dbReference type="GO" id="GO:0005886">
    <property type="term" value="C:plasma membrane"/>
    <property type="evidence" value="ECO:0007669"/>
    <property type="project" value="TreeGrafter"/>
</dbReference>
<evidence type="ECO:0000313" key="17">
    <source>
        <dbReference type="Proteomes" id="UP000323000"/>
    </source>
</evidence>
<dbReference type="GO" id="GO:0005524">
    <property type="term" value="F:ATP binding"/>
    <property type="evidence" value="ECO:0007669"/>
    <property type="project" value="UniProtKB-KW"/>
</dbReference>
<name>A0A5C7GSG5_9ROSI</name>
<keyword evidence="3" id="KW-0808">Transferase</keyword>
<evidence type="ECO:0000256" key="9">
    <source>
        <dbReference type="ARBA" id="ARBA00022840"/>
    </source>
</evidence>
<dbReference type="InterPro" id="IPR038408">
    <property type="entry name" value="GNK2_sf"/>
</dbReference>
<dbReference type="SUPFAM" id="SSF56112">
    <property type="entry name" value="Protein kinase-like (PK-like)"/>
    <property type="match status" value="1"/>
</dbReference>
<dbReference type="Gene3D" id="3.30.430.20">
    <property type="entry name" value="Gnk2 domain, C-X8-C-X2-C motif"/>
    <property type="match status" value="1"/>
</dbReference>
<accession>A0A5C7GSG5</accession>
<feature type="region of interest" description="Disordered" evidence="13">
    <location>
        <begin position="455"/>
        <end position="474"/>
    </location>
</feature>
<evidence type="ECO:0000256" key="1">
    <source>
        <dbReference type="ARBA" id="ARBA00004167"/>
    </source>
</evidence>
<keyword evidence="8" id="KW-0418">Kinase</keyword>
<dbReference type="InterPro" id="IPR001245">
    <property type="entry name" value="Ser-Thr/Tyr_kinase_cat_dom"/>
</dbReference>
<feature type="compositionally biased region" description="Polar residues" evidence="13">
    <location>
        <begin position="455"/>
        <end position="471"/>
    </location>
</feature>
<dbReference type="PANTHER" id="PTHR27002:SF814">
    <property type="entry name" value="CYSTEINE-RICH RECEPTOR-LIKE PROTEIN KINASE 10"/>
    <property type="match status" value="1"/>
</dbReference>
<feature type="transmembrane region" description="Helical" evidence="14">
    <location>
        <begin position="242"/>
        <end position="264"/>
    </location>
</feature>
<gene>
    <name evidence="16" type="ORF">EZV62_026410</name>
</gene>
<keyword evidence="6" id="KW-0677">Repeat</keyword>
<dbReference type="Gene3D" id="1.10.510.10">
    <property type="entry name" value="Transferase(Phosphotransferase) domain 1"/>
    <property type="match status" value="1"/>
</dbReference>
<keyword evidence="12" id="KW-0675">Receptor</keyword>
<dbReference type="Proteomes" id="UP000323000">
    <property type="component" value="Chromosome 13"/>
</dbReference>
<keyword evidence="11 14" id="KW-0472">Membrane</keyword>
<keyword evidence="5" id="KW-0732">Signal</keyword>
<evidence type="ECO:0000256" key="4">
    <source>
        <dbReference type="ARBA" id="ARBA00022692"/>
    </source>
</evidence>
<dbReference type="Pfam" id="PF01657">
    <property type="entry name" value="Stress-antifung"/>
    <property type="match status" value="1"/>
</dbReference>
<keyword evidence="4 14" id="KW-0812">Transmembrane</keyword>
<evidence type="ECO:0000256" key="7">
    <source>
        <dbReference type="ARBA" id="ARBA00022741"/>
    </source>
</evidence>
<organism evidence="16 17">
    <name type="scientific">Acer yangbiense</name>
    <dbReference type="NCBI Taxonomy" id="1000413"/>
    <lineage>
        <taxon>Eukaryota</taxon>
        <taxon>Viridiplantae</taxon>
        <taxon>Streptophyta</taxon>
        <taxon>Embryophyta</taxon>
        <taxon>Tracheophyta</taxon>
        <taxon>Spermatophyta</taxon>
        <taxon>Magnoliopsida</taxon>
        <taxon>eudicotyledons</taxon>
        <taxon>Gunneridae</taxon>
        <taxon>Pentapetalae</taxon>
        <taxon>rosids</taxon>
        <taxon>malvids</taxon>
        <taxon>Sapindales</taxon>
        <taxon>Sapindaceae</taxon>
        <taxon>Hippocastanoideae</taxon>
        <taxon>Acereae</taxon>
        <taxon>Acer</taxon>
    </lineage>
</organism>
<reference evidence="17" key="1">
    <citation type="journal article" date="2019" name="Gigascience">
        <title>De novo genome assembly of the endangered Acer yangbiense, a plant species with extremely small populations endemic to Yunnan Province, China.</title>
        <authorList>
            <person name="Yang J."/>
            <person name="Wariss H.M."/>
            <person name="Tao L."/>
            <person name="Zhang R."/>
            <person name="Yun Q."/>
            <person name="Hollingsworth P."/>
            <person name="Dao Z."/>
            <person name="Luo G."/>
            <person name="Guo H."/>
            <person name="Ma Y."/>
            <person name="Sun W."/>
        </authorList>
    </citation>
    <scope>NUCLEOTIDE SEQUENCE [LARGE SCALE GENOMIC DNA]</scope>
    <source>
        <strain evidence="17">cv. Malutang</strain>
    </source>
</reference>
<keyword evidence="9" id="KW-0067">ATP-binding</keyword>
<evidence type="ECO:0000256" key="11">
    <source>
        <dbReference type="ARBA" id="ARBA00023136"/>
    </source>
</evidence>
<evidence type="ECO:0000256" key="5">
    <source>
        <dbReference type="ARBA" id="ARBA00022729"/>
    </source>
</evidence>